<feature type="compositionally biased region" description="Basic and acidic residues" evidence="1">
    <location>
        <begin position="307"/>
        <end position="319"/>
    </location>
</feature>
<protein>
    <submittedName>
        <fullName evidence="2">Uncharacterized protein</fullName>
    </submittedName>
</protein>
<name>A0A8H6WGU7_MYCCL</name>
<feature type="compositionally biased region" description="Acidic residues" evidence="1">
    <location>
        <begin position="354"/>
        <end position="363"/>
    </location>
</feature>
<feature type="region of interest" description="Disordered" evidence="1">
    <location>
        <begin position="200"/>
        <end position="370"/>
    </location>
</feature>
<dbReference type="Proteomes" id="UP000613580">
    <property type="component" value="Unassembled WGS sequence"/>
</dbReference>
<accession>A0A8H6WGU7</accession>
<dbReference type="EMBL" id="JACAZE010000004">
    <property type="protein sequence ID" value="KAF7318179.1"/>
    <property type="molecule type" value="Genomic_DNA"/>
</dbReference>
<dbReference type="OrthoDB" id="2333993at2759"/>
<feature type="compositionally biased region" description="Pro residues" evidence="1">
    <location>
        <begin position="390"/>
        <end position="404"/>
    </location>
</feature>
<sequence>MDSSSIPLGATSLPTGSLPIATPSPAPGSIYYPVIPVTTPVGPLQQAGLVNHPLPPGAQWLEDLAASTRPKRQAALHNPALRQVIHPPFSQLPEDVSLPPGASVTYSLLHEHPNWFLDTTDYISTDSSSAIPGTLVTYYPRELVPPAPKLQAQDSSMTSLRCVFCPRTYSGAHAKSVWMRHVKDKHCVVLPSERLSRKAREAAAISSIHQRGKPGPKPKSHDIPAAIQKPKPTPLPLPALSASHFNTAPPTPPVELPPSSPWTRSPSPPPPEGICPPRMRGKEMRSTLRAKMSLSRLGSESRTPTPEVHDTSKDSDEYSMRGIEATTPGPPLSASATPSPVPSSRTSSPTPTDCDLEEEETEPLEFRAQFGFGNGNASLAHLVDRELSASPPPPTVVQALPPPSDTSSPQNHSDGPGEQSEPEPESDSIMMDTTEDSDPEPCPCAGPGNARRRLMGYLEEQFGIEMGEAPPEAVCASYLPTASVDAGVERSGPGTPNSADVDRVGPAVGSELGPSKDSDSDSGPNSDAQMHITHWQSFFDDASRAQLQSDLDAQLELVAGQVSDEVVHSLRDVLRNAGDEFVDEVMGALDSQLQAMGMAHPLGHLFGPASSAAPLLC</sequence>
<feature type="region of interest" description="Disordered" evidence="1">
    <location>
        <begin position="486"/>
        <end position="528"/>
    </location>
</feature>
<organism evidence="2 3">
    <name type="scientific">Mycena chlorophos</name>
    <name type="common">Agaric fungus</name>
    <name type="synonym">Agaricus chlorophos</name>
    <dbReference type="NCBI Taxonomy" id="658473"/>
    <lineage>
        <taxon>Eukaryota</taxon>
        <taxon>Fungi</taxon>
        <taxon>Dikarya</taxon>
        <taxon>Basidiomycota</taxon>
        <taxon>Agaricomycotina</taxon>
        <taxon>Agaricomycetes</taxon>
        <taxon>Agaricomycetidae</taxon>
        <taxon>Agaricales</taxon>
        <taxon>Marasmiineae</taxon>
        <taxon>Mycenaceae</taxon>
        <taxon>Mycena</taxon>
    </lineage>
</organism>
<proteinExistence type="predicted"/>
<keyword evidence="3" id="KW-1185">Reference proteome</keyword>
<feature type="compositionally biased region" description="Low complexity" evidence="1">
    <location>
        <begin position="332"/>
        <end position="353"/>
    </location>
</feature>
<reference evidence="2" key="1">
    <citation type="submission" date="2020-05" db="EMBL/GenBank/DDBJ databases">
        <title>Mycena genomes resolve the evolution of fungal bioluminescence.</title>
        <authorList>
            <person name="Tsai I.J."/>
        </authorList>
    </citation>
    <scope>NUCLEOTIDE SEQUENCE</scope>
    <source>
        <strain evidence="2">110903Hualien_Pintung</strain>
    </source>
</reference>
<feature type="region of interest" description="Disordered" evidence="1">
    <location>
        <begin position="383"/>
        <end position="448"/>
    </location>
</feature>
<evidence type="ECO:0000313" key="2">
    <source>
        <dbReference type="EMBL" id="KAF7318179.1"/>
    </source>
</evidence>
<gene>
    <name evidence="2" type="ORF">HMN09_00326100</name>
</gene>
<feature type="compositionally biased region" description="Pro residues" evidence="1">
    <location>
        <begin position="249"/>
        <end position="274"/>
    </location>
</feature>
<comment type="caution">
    <text evidence="2">The sequence shown here is derived from an EMBL/GenBank/DDBJ whole genome shotgun (WGS) entry which is preliminary data.</text>
</comment>
<evidence type="ECO:0000313" key="3">
    <source>
        <dbReference type="Proteomes" id="UP000613580"/>
    </source>
</evidence>
<evidence type="ECO:0000256" key="1">
    <source>
        <dbReference type="SAM" id="MobiDB-lite"/>
    </source>
</evidence>
<dbReference type="AlphaFoldDB" id="A0A8H6WGU7"/>